<sequence>MQQHDEVVSGWLNGSNSVEGLDSPAGPLYLDNADSVLMSSENTIFFTGLGGTTASCRPSSCACC</sequence>
<organism evidence="1 2">
    <name type="scientific">Tahibacter aquaticus</name>
    <dbReference type="NCBI Taxonomy" id="520092"/>
    <lineage>
        <taxon>Bacteria</taxon>
        <taxon>Pseudomonadati</taxon>
        <taxon>Pseudomonadota</taxon>
        <taxon>Gammaproteobacteria</taxon>
        <taxon>Lysobacterales</taxon>
        <taxon>Rhodanobacteraceae</taxon>
        <taxon>Tahibacter</taxon>
    </lineage>
</organism>
<evidence type="ECO:0000313" key="1">
    <source>
        <dbReference type="EMBL" id="TDR41272.1"/>
    </source>
</evidence>
<accession>A0A4R6YT54</accession>
<dbReference type="InterPro" id="IPR046197">
    <property type="entry name" value="DUF6229"/>
</dbReference>
<dbReference type="AlphaFoldDB" id="A0A4R6YT54"/>
<proteinExistence type="predicted"/>
<dbReference type="Proteomes" id="UP000295293">
    <property type="component" value="Unassembled WGS sequence"/>
</dbReference>
<evidence type="ECO:0000313" key="2">
    <source>
        <dbReference type="Proteomes" id="UP000295293"/>
    </source>
</evidence>
<name>A0A4R6YT54_9GAMM</name>
<comment type="caution">
    <text evidence="1">The sequence shown here is derived from an EMBL/GenBank/DDBJ whole genome shotgun (WGS) entry which is preliminary data.</text>
</comment>
<dbReference type="Pfam" id="PF19740">
    <property type="entry name" value="DUF6229"/>
    <property type="match status" value="1"/>
</dbReference>
<reference evidence="1 2" key="1">
    <citation type="submission" date="2019-03" db="EMBL/GenBank/DDBJ databases">
        <title>Genomic Encyclopedia of Type Strains, Phase IV (KMG-IV): sequencing the most valuable type-strain genomes for metagenomic binning, comparative biology and taxonomic classification.</title>
        <authorList>
            <person name="Goeker M."/>
        </authorList>
    </citation>
    <scope>NUCLEOTIDE SEQUENCE [LARGE SCALE GENOMIC DNA]</scope>
    <source>
        <strain evidence="1 2">DSM 21667</strain>
    </source>
</reference>
<dbReference type="EMBL" id="SNZH01000011">
    <property type="protein sequence ID" value="TDR41272.1"/>
    <property type="molecule type" value="Genomic_DNA"/>
</dbReference>
<gene>
    <name evidence="1" type="ORF">DFR29_111186</name>
</gene>
<dbReference type="OrthoDB" id="6039366at2"/>
<dbReference type="RefSeq" id="WP_133820017.1">
    <property type="nucleotide sequence ID" value="NZ_SNZH01000011.1"/>
</dbReference>
<keyword evidence="2" id="KW-1185">Reference proteome</keyword>
<protein>
    <submittedName>
        <fullName evidence="1">Uncharacterized protein</fullName>
    </submittedName>
</protein>